<dbReference type="Pfam" id="PF12796">
    <property type="entry name" value="Ank_2"/>
    <property type="match status" value="1"/>
</dbReference>
<feature type="non-terminal residue" evidence="6">
    <location>
        <position position="475"/>
    </location>
</feature>
<evidence type="ECO:0000256" key="2">
    <source>
        <dbReference type="ARBA" id="ARBA00023043"/>
    </source>
</evidence>
<evidence type="ECO:0000256" key="3">
    <source>
        <dbReference type="PROSITE-ProRule" id="PRU00023"/>
    </source>
</evidence>
<feature type="region of interest" description="Disordered" evidence="4">
    <location>
        <begin position="251"/>
        <end position="294"/>
    </location>
</feature>
<reference evidence="6 7" key="1">
    <citation type="journal article" date="2018" name="Proc. R. Soc. B">
        <title>A non-coding region near Follistatin controls head colour polymorphism in the Gouldian finch.</title>
        <authorList>
            <person name="Toomey M.B."/>
            <person name="Marques C.I."/>
            <person name="Andrade P."/>
            <person name="Araujo P.M."/>
            <person name="Sabatino S."/>
            <person name="Gazda M.A."/>
            <person name="Afonso S."/>
            <person name="Lopes R.J."/>
            <person name="Corbo J.C."/>
            <person name="Carneiro M."/>
        </authorList>
    </citation>
    <scope>NUCLEOTIDE SEQUENCE [LARGE SCALE GENOMIC DNA]</scope>
    <source>
        <strain evidence="6">Red01</strain>
        <tissue evidence="6">Muscle</tissue>
    </source>
</reference>
<dbReference type="InterPro" id="IPR002110">
    <property type="entry name" value="Ankyrin_rpt"/>
</dbReference>
<feature type="compositionally biased region" description="Polar residues" evidence="4">
    <location>
        <begin position="258"/>
        <end position="282"/>
    </location>
</feature>
<organism evidence="6 7">
    <name type="scientific">Chloebia gouldiae</name>
    <name type="common">Gouldian finch</name>
    <name type="synonym">Erythrura gouldiae</name>
    <dbReference type="NCBI Taxonomy" id="44316"/>
    <lineage>
        <taxon>Eukaryota</taxon>
        <taxon>Metazoa</taxon>
        <taxon>Chordata</taxon>
        <taxon>Craniata</taxon>
        <taxon>Vertebrata</taxon>
        <taxon>Euteleostomi</taxon>
        <taxon>Archelosauria</taxon>
        <taxon>Archosauria</taxon>
        <taxon>Dinosauria</taxon>
        <taxon>Saurischia</taxon>
        <taxon>Theropoda</taxon>
        <taxon>Coelurosauria</taxon>
        <taxon>Aves</taxon>
        <taxon>Neognathae</taxon>
        <taxon>Neoaves</taxon>
        <taxon>Telluraves</taxon>
        <taxon>Australaves</taxon>
        <taxon>Passeriformes</taxon>
        <taxon>Passeroidea</taxon>
        <taxon>Passeridae</taxon>
        <taxon>Chloebia</taxon>
    </lineage>
</organism>
<sequence length="475" mass="51144">MMEQEMPWQLLRLVQEGNLDAQLHDGAGDAMAAPEAGPGGKPGCTVGFVDFLREKFPFLWEQTPGSASPEGEPHSCLSQAVEAVAAPEDGPGGKPGCAVGFVDFQERPRRLLRLVQEGNVDVLRDELRLEEIPEARSWRWGRLGDSLLHHAARLGHRDVLEFLVREIGMDTEVANGDYKRPIHEAASMGHQECVSFLLERGASVLGFGIGWGRWECGCWRQCLGSWNGWEGAQGSSRATWDTFPYPRLLQPQRPAWPGTSQGSRGSPSCSGNPSPARNSSFPRSHPWLPSGSGSHSLAPVPAGLVPSPSAALLEPLECAGSSPGSFPSPGELSQPGSLGSEGLQPCSSSMDPSGFAPAAPGPYIGIPELDSMWDHLSGTAGQNSLPLLPILWIQLDFWEKSQPYPCFPLASPGSCKLLLHSPLRDGDFWKKKTRILPSSQMKAWEGPLELNCHKSKGSIPELGIGQNSTSLDLCG</sequence>
<name>A0A3L8Q6C6_CHLGU</name>
<feature type="repeat" description="ANK" evidence="3">
    <location>
        <begin position="177"/>
        <end position="204"/>
    </location>
</feature>
<dbReference type="SMART" id="SM00248">
    <property type="entry name" value="ANK"/>
    <property type="match status" value="2"/>
</dbReference>
<evidence type="ECO:0000313" key="6">
    <source>
        <dbReference type="EMBL" id="RLV62864.1"/>
    </source>
</evidence>
<feature type="compositionally biased region" description="Low complexity" evidence="4">
    <location>
        <begin position="320"/>
        <end position="330"/>
    </location>
</feature>
<evidence type="ECO:0000256" key="1">
    <source>
        <dbReference type="ARBA" id="ARBA00022737"/>
    </source>
</evidence>
<keyword evidence="7" id="KW-1185">Reference proteome</keyword>
<accession>A0A3L8Q6C6</accession>
<dbReference type="EMBL" id="QUSF01005102">
    <property type="protein sequence ID" value="RLV62834.1"/>
    <property type="molecule type" value="Genomic_DNA"/>
</dbReference>
<dbReference type="EMBL" id="QUSF01004992">
    <property type="protein sequence ID" value="RLV62864.1"/>
    <property type="molecule type" value="Genomic_DNA"/>
</dbReference>
<feature type="region of interest" description="Disordered" evidence="4">
    <location>
        <begin position="318"/>
        <end position="354"/>
    </location>
</feature>
<dbReference type="AlphaFoldDB" id="A0A3L8Q6C6"/>
<dbReference type="Gene3D" id="1.25.40.20">
    <property type="entry name" value="Ankyrin repeat-containing domain"/>
    <property type="match status" value="1"/>
</dbReference>
<evidence type="ECO:0000313" key="7">
    <source>
        <dbReference type="Proteomes" id="UP000276834"/>
    </source>
</evidence>
<evidence type="ECO:0000256" key="4">
    <source>
        <dbReference type="SAM" id="MobiDB-lite"/>
    </source>
</evidence>
<dbReference type="InterPro" id="IPR036770">
    <property type="entry name" value="Ankyrin_rpt-contain_sf"/>
</dbReference>
<gene>
    <name evidence="6" type="ORF">DV515_00018865</name>
    <name evidence="5" type="ORF">DV515_00018896</name>
</gene>
<dbReference type="OrthoDB" id="4772757at2759"/>
<dbReference type="InterPro" id="IPR050776">
    <property type="entry name" value="Ank_Repeat/CDKN_Inhibitor"/>
</dbReference>
<proteinExistence type="predicted"/>
<dbReference type="PROSITE" id="PS50088">
    <property type="entry name" value="ANK_REPEAT"/>
    <property type="match status" value="1"/>
</dbReference>
<dbReference type="SUPFAM" id="SSF48403">
    <property type="entry name" value="Ankyrin repeat"/>
    <property type="match status" value="1"/>
</dbReference>
<reference evidence="6" key="2">
    <citation type="submission" date="2018-08" db="EMBL/GenBank/DDBJ databases">
        <authorList>
            <person name="Sabatino S.J."/>
        </authorList>
    </citation>
    <scope>NUCLEOTIDE SEQUENCE</scope>
    <source>
        <strain evidence="6">Red01</strain>
        <tissue evidence="6">Muscle</tissue>
    </source>
</reference>
<dbReference type="PANTHER" id="PTHR24201">
    <property type="entry name" value="ANK_REP_REGION DOMAIN-CONTAINING PROTEIN"/>
    <property type="match status" value="1"/>
</dbReference>
<evidence type="ECO:0000313" key="5">
    <source>
        <dbReference type="EMBL" id="RLV62834.1"/>
    </source>
</evidence>
<comment type="caution">
    <text evidence="6">The sequence shown here is derived from an EMBL/GenBank/DDBJ whole genome shotgun (WGS) entry which is preliminary data.</text>
</comment>
<dbReference type="Proteomes" id="UP000276834">
    <property type="component" value="Unassembled WGS sequence"/>
</dbReference>
<keyword evidence="2 3" id="KW-0040">ANK repeat</keyword>
<keyword evidence="1" id="KW-0677">Repeat</keyword>
<protein>
    <submittedName>
        <fullName evidence="6">Uncharacterized protein</fullName>
    </submittedName>
</protein>
<dbReference type="STRING" id="44316.ENSEGOP00005012886"/>
<dbReference type="PROSITE" id="PS50297">
    <property type="entry name" value="ANK_REP_REGION"/>
    <property type="match status" value="1"/>
</dbReference>